<dbReference type="InterPro" id="IPR007380">
    <property type="entry name" value="DUF438"/>
</dbReference>
<proteinExistence type="predicted"/>
<evidence type="ECO:0000313" key="3">
    <source>
        <dbReference type="EMBL" id="KIE47021.1"/>
    </source>
</evidence>
<dbReference type="Pfam" id="PF04282">
    <property type="entry name" value="DUF438"/>
    <property type="match status" value="1"/>
</dbReference>
<dbReference type="Pfam" id="PF13596">
    <property type="entry name" value="PAS_10"/>
    <property type="match status" value="1"/>
</dbReference>
<dbReference type="Gene3D" id="3.30.450.20">
    <property type="entry name" value="PAS domain"/>
    <property type="match status" value="1"/>
</dbReference>
<feature type="domain" description="DUF438" evidence="2">
    <location>
        <begin position="22"/>
        <end position="88"/>
    </location>
</feature>
<dbReference type="AlphaFoldDB" id="A0A0C1R9B2"/>
<dbReference type="PANTHER" id="PTHR39966:SF3">
    <property type="entry name" value="DUF438 DOMAIN-CONTAINING PROTEIN"/>
    <property type="match status" value="1"/>
</dbReference>
<comment type="caution">
    <text evidence="3">The sequence shown here is derived from an EMBL/GenBank/DDBJ whole genome shotgun (WGS) entry which is preliminary data.</text>
</comment>
<dbReference type="Gene3D" id="1.20.120.520">
    <property type="entry name" value="nmb1532 protein domain like"/>
    <property type="match status" value="1"/>
</dbReference>
<evidence type="ECO:0000259" key="1">
    <source>
        <dbReference type="Pfam" id="PF01814"/>
    </source>
</evidence>
<dbReference type="Proteomes" id="UP000031366">
    <property type="component" value="Unassembled WGS sequence"/>
</dbReference>
<dbReference type="GO" id="GO:0005886">
    <property type="term" value="C:plasma membrane"/>
    <property type="evidence" value="ECO:0007669"/>
    <property type="project" value="TreeGrafter"/>
</dbReference>
<dbReference type="InterPro" id="IPR000014">
    <property type="entry name" value="PAS"/>
</dbReference>
<dbReference type="CDD" id="cd00130">
    <property type="entry name" value="PAS"/>
    <property type="match status" value="1"/>
</dbReference>
<gene>
    <name evidence="3" type="ORF">U732_1405</name>
</gene>
<keyword evidence="4" id="KW-1185">Reference proteome</keyword>
<protein>
    <recommendedName>
        <fullName evidence="5">Sensory box protein</fullName>
    </recommendedName>
</protein>
<dbReference type="OrthoDB" id="9769774at2"/>
<dbReference type="SUPFAM" id="SSF55785">
    <property type="entry name" value="PYP-like sensor domain (PAS domain)"/>
    <property type="match status" value="1"/>
</dbReference>
<sequence length="414" mass="48710">MSEIINNRENKKININKRAESLKKIIKDLHNGKSVGEVKGEFETLIKNVSVNEISQMEAALIKEGMEVEEIQRLCDVHAEVFKGSIEEIHRDERPENSKGHPIYTLKMENLAIENLLNKNILQALVLYKKENTNENLLKLLEEFNLLWDIDKHYSRKENILFPYMEKYKITAPPKVMWAVDDEIRRDIKEIKDDLINFSGDIEVLEEKINIITTKILDMIFKEENILFPLLLETLTEDEWIKIMEDSDEIGYCLIDSVEKWNPKRATMKYDEKEESEFEKEYVKFDTGILNREELSAIFNHLPVDITFIDKDDIVKYFSQSEERIFARTKSVIGRTVQNCHPPASVHIVEQMLKDFKSGKKRSEEFWIKMGDLYVYIRYFAITNERGEYMGTLEVTQNIKPIQEITGEKRLLSQ</sequence>
<dbReference type="InterPro" id="IPR035965">
    <property type="entry name" value="PAS-like_dom_sf"/>
</dbReference>
<dbReference type="InterPro" id="IPR012312">
    <property type="entry name" value="Hemerythrin-like"/>
</dbReference>
<feature type="domain" description="Hemerythrin-like" evidence="1">
    <location>
        <begin position="101"/>
        <end position="231"/>
    </location>
</feature>
<dbReference type="STRING" id="29341.RSJ17_13195"/>
<name>A0A0C1R9B2_9CLOT</name>
<reference evidence="3 4" key="1">
    <citation type="journal article" date="2015" name="Infect. Genet. Evol.">
        <title>Genomic sequences of six botulinum neurotoxin-producing strains representing three clostridial species illustrate the mobility and diversity of botulinum neurotoxin genes.</title>
        <authorList>
            <person name="Smith T.J."/>
            <person name="Hill K.K."/>
            <person name="Xie G."/>
            <person name="Foley B.T."/>
            <person name="Williamson C.H."/>
            <person name="Foster J.T."/>
            <person name="Johnson S.L."/>
            <person name="Chertkov O."/>
            <person name="Teshima H."/>
            <person name="Gibbons H.S."/>
            <person name="Johnsky L.A."/>
            <person name="Karavis M.A."/>
            <person name="Smith L.A."/>
        </authorList>
    </citation>
    <scope>NUCLEOTIDE SEQUENCE [LARGE SCALE GENOMIC DNA]</scope>
    <source>
        <strain evidence="3 4">CDC 2741</strain>
    </source>
</reference>
<dbReference type="RefSeq" id="WP_039632381.1">
    <property type="nucleotide sequence ID" value="NZ_AYSO01000015.1"/>
</dbReference>
<dbReference type="EMBL" id="AYSO01000015">
    <property type="protein sequence ID" value="KIE47021.1"/>
    <property type="molecule type" value="Genomic_DNA"/>
</dbReference>
<organism evidence="3 4">
    <name type="scientific">Clostridium argentinense CDC 2741</name>
    <dbReference type="NCBI Taxonomy" id="1418104"/>
    <lineage>
        <taxon>Bacteria</taxon>
        <taxon>Bacillati</taxon>
        <taxon>Bacillota</taxon>
        <taxon>Clostridia</taxon>
        <taxon>Eubacteriales</taxon>
        <taxon>Clostridiaceae</taxon>
        <taxon>Clostridium</taxon>
    </lineage>
</organism>
<dbReference type="Pfam" id="PF01814">
    <property type="entry name" value="Hemerythrin"/>
    <property type="match status" value="1"/>
</dbReference>
<evidence type="ECO:0000259" key="2">
    <source>
        <dbReference type="Pfam" id="PF04282"/>
    </source>
</evidence>
<dbReference type="PANTHER" id="PTHR39966">
    <property type="entry name" value="BLL2471 PROTEIN-RELATED"/>
    <property type="match status" value="1"/>
</dbReference>
<accession>A0A0C1R9B2</accession>
<evidence type="ECO:0000313" key="4">
    <source>
        <dbReference type="Proteomes" id="UP000031366"/>
    </source>
</evidence>
<evidence type="ECO:0008006" key="5">
    <source>
        <dbReference type="Google" id="ProtNLM"/>
    </source>
</evidence>